<keyword evidence="8 13" id="KW-0472">Membrane</keyword>
<dbReference type="GO" id="GO:0008587">
    <property type="term" value="P:imaginal disc-derived wing margin morphogenesis"/>
    <property type="evidence" value="ECO:0007669"/>
    <property type="project" value="UniProtKB-ARBA"/>
</dbReference>
<dbReference type="Gene3D" id="2.60.40.3510">
    <property type="match status" value="1"/>
</dbReference>
<keyword evidence="7 13" id="KW-1133">Transmembrane helix</keyword>
<proteinExistence type="predicted"/>
<dbReference type="GO" id="GO:0043208">
    <property type="term" value="F:glycosphingolipid binding"/>
    <property type="evidence" value="ECO:0007669"/>
    <property type="project" value="UniProtKB-ARBA"/>
</dbReference>
<organism evidence="18 19">
    <name type="scientific">Acyrthosiphon pisum</name>
    <name type="common">Pea aphid</name>
    <dbReference type="NCBI Taxonomy" id="7029"/>
    <lineage>
        <taxon>Eukaryota</taxon>
        <taxon>Metazoa</taxon>
        <taxon>Ecdysozoa</taxon>
        <taxon>Arthropoda</taxon>
        <taxon>Hexapoda</taxon>
        <taxon>Insecta</taxon>
        <taxon>Pterygota</taxon>
        <taxon>Neoptera</taxon>
        <taxon>Paraneoptera</taxon>
        <taxon>Hemiptera</taxon>
        <taxon>Sternorrhyncha</taxon>
        <taxon>Aphidomorpha</taxon>
        <taxon>Aphidoidea</taxon>
        <taxon>Aphididae</taxon>
        <taxon>Macrosiphini</taxon>
        <taxon>Acyrthosiphon</taxon>
    </lineage>
</organism>
<dbReference type="GO" id="GO:0048018">
    <property type="term" value="F:receptor ligand activity"/>
    <property type="evidence" value="ECO:0007669"/>
    <property type="project" value="UniProtKB-ARBA"/>
</dbReference>
<feature type="disulfide bond" evidence="12">
    <location>
        <begin position="344"/>
        <end position="353"/>
    </location>
</feature>
<dbReference type="GO" id="GO:0007219">
    <property type="term" value="P:Notch signaling pathway"/>
    <property type="evidence" value="ECO:0007669"/>
    <property type="project" value="InterPro"/>
</dbReference>
<feature type="domain" description="EGF-like" evidence="16">
    <location>
        <begin position="354"/>
        <end position="387"/>
    </location>
</feature>
<sequence length="1700" mass="183229">MTITAASTSKWVWRPRWTGWTSTSTCRPTFCHREVHDDCEIADPPPAGHPRPLRRRARQQSSFGPSKFALAIISMLMILTTAIEDVRALGFFELQILEIENYRGQLATGECCGSDSSSSAQQQSSSAQRNTLQCTGSPQCNTLFQVCLREYQSRQQQQQQPPGGSSSSVLAGGRVVIGEDDSSSTGSNHHQTPNSHLHHCSFGNVTSPVLGGNSFTLGGDAAAAVPDTNSPADVNNRGAAGGNLALQFTFSWTRSFTLVLQAMDYNNYTGLLSVIEEATYSGILLPGNEWKALSHLGHTARMAYRVRVRCDRNYYGQNCTKLCKPRDDRFGHYTCGDTDGRKECIPGWQGENCDKAVCKTGCNPAHGHCANPGGCECRKGWQGELCDQCMTYPGCKHGYCNGTSWQCICDVNWGGILCDQDLNYCGTHEPCLNGGTCKSTAPDRYTCTCPEGFGGANCDVVLNPCATEPCANGGKCRTVDAVSASGGGAGGSGSGPGAGGAQMFGSVAQSAPLLVPKQFHCDCRPGWMGSTCNTEIDECATQPPRCLNGGSCIDLVADWRCACADDRWRGRRCEIDVDECERQHRERQSAVVEQQCGPNAVPCRTTGGGSNVAATTECVCRRGWTTVAAITASRDGHNGTLATALACTVNVDDCAGPDVKCTNGGTCLDLIGGYTCACPVGFTGRNCRTQIDPCGGDNESGVAGGGNPCKNGGECVPSRRWRGGGGSGMSAKQQQQQQTYSCICPLGYSGENCEIDRDHCTPNPCRNGGQCLNTPDDYYCQCSGDGWSWHGKNCTVPADGSVAGATKSTAATTTTTPTTARTTTTTTTTAAPTTTTTTTVASTRPPSTPPLQRSTAITPVATNRRPGAGLPVTTTWRQQQKPYGDEDDNYKASTVANVDQQKIDDDGATAMCGGGRHRRKHWIADDGCNECKCSSKSAMVDNVDDKSAVMSCTNMWCGPATFDCLSGIMPCTGTNQVCVPIIDDMDDEELLEDDLEKRGETDGIATAVDTLLLWRQCLRPPCGGVDADRDRDDVRLRYGYDDDGGQDDHSAYLAVGSWPRRRRRGQCATAVVDDSDVDDDGDDDDDDDDGSPTTVWPSVVQHCLPNGVAGDKRLPHQQHRRRRGDACGRLRITLDPARLRRGTRVSAVCHSLRRLLAREWVRSSDEDDLSQEDDVEYRRNRVYVMCEAAEDQRDNNDDDRIGGGSGSSGNTRRRRRRRRVTIRVSLAIVTDKQQQHQRRISGTVAEDDDIDVAAVVGRAVQTLYKRLNGGTVAGSTVTSTKKVQTAGHRLRPTLNSGVDDYDDAAALAFLTAAVVDVALGGGATAESHSTPVPSNSSGSSNDDYRHYYYYYWTVGVACGALATVLAVAAFLLLRFRSSTRRKSNGGQTTSDSSSAVVDPSVAGGDSLMLSLVRRQNEENLKRLVTGGNRVAVTAAGGDYGGSGCGRNNLSAGSSLSCSRVSIVHPLCNVTSADDGSSPELHRKQHLNGGSDNDGMNVDDEKSGEKTTNVALPPVAAVRSVAVAVPRQQQPVQHQQPQQQRSLAAAASQPLLLCKKTLNVDNEQRRQLQLMQQQRQQQSPIHQQQQQQPIHQQHQLPLQQQLQLSHQQHQLPVHQQQHQQQQVPAQQYNHRNRGDILNQHVQPNQQQYHNQQQQHNYVASLLHSTPNNNNSSSSSNNNNNNNHSSEDGADEAAPPSLTVLV</sequence>
<dbReference type="InterPro" id="IPR051830">
    <property type="entry name" value="NOTCH_homolog"/>
</dbReference>
<dbReference type="KEGG" id="api:100162487"/>
<feature type="domain" description="EGF-like" evidence="16">
    <location>
        <begin position="690"/>
        <end position="754"/>
    </location>
</feature>
<keyword evidence="19" id="KW-1185">Reference proteome</keyword>
<reference evidence="19" key="1">
    <citation type="submission" date="2010-06" db="EMBL/GenBank/DDBJ databases">
        <authorList>
            <person name="Jiang H."/>
            <person name="Abraham K."/>
            <person name="Ali S."/>
            <person name="Alsbrooks S.L."/>
            <person name="Anim B.N."/>
            <person name="Anosike U.S."/>
            <person name="Attaway T."/>
            <person name="Bandaranaike D.P."/>
            <person name="Battles P.K."/>
            <person name="Bell S.N."/>
            <person name="Bell A.V."/>
            <person name="Beltran B."/>
            <person name="Bickham C."/>
            <person name="Bustamante Y."/>
            <person name="Caleb T."/>
            <person name="Canada A."/>
            <person name="Cardenas V."/>
            <person name="Carter K."/>
            <person name="Chacko J."/>
            <person name="Chandrabose M.N."/>
            <person name="Chavez D."/>
            <person name="Chavez A."/>
            <person name="Chen L."/>
            <person name="Chu H.-S."/>
            <person name="Claassen K.J."/>
            <person name="Cockrell R."/>
            <person name="Collins M."/>
            <person name="Cooper J.A."/>
            <person name="Cree A."/>
            <person name="Curry S.M."/>
            <person name="Da Y."/>
            <person name="Dao M.D."/>
            <person name="Das B."/>
            <person name="Davila M.-L."/>
            <person name="Davy-Carroll L."/>
            <person name="Denson S."/>
            <person name="Dinh H."/>
            <person name="Ebong V.E."/>
            <person name="Edwards J.R."/>
            <person name="Egan A."/>
            <person name="El-Daye J."/>
            <person name="Escobedo L."/>
            <person name="Fernandez S."/>
            <person name="Fernando P.R."/>
            <person name="Flagg N."/>
            <person name="Forbes L.D."/>
            <person name="Fowler R.G."/>
            <person name="Fu Q."/>
            <person name="Gabisi R.A."/>
            <person name="Ganer J."/>
            <person name="Garbino Pronczuk A."/>
            <person name="Garcia R.M."/>
            <person name="Garner T."/>
            <person name="Garrett T.E."/>
            <person name="Gonzalez D.A."/>
            <person name="Hamid H."/>
            <person name="Hawkins E.S."/>
            <person name="Hirani K."/>
            <person name="Hogues M.E."/>
            <person name="Hollins B."/>
            <person name="Hsiao C.-H."/>
            <person name="Jabil R."/>
            <person name="James M.L."/>
            <person name="Jhangiani S.N."/>
            <person name="Johnson B."/>
            <person name="Johnson Q."/>
            <person name="Joshi V."/>
            <person name="Kalu J.B."/>
            <person name="Kam C."/>
            <person name="Kashfia A."/>
            <person name="Keebler J."/>
            <person name="Kisamo H."/>
            <person name="Kovar C.L."/>
            <person name="Lago L.A."/>
            <person name="Lai C.-Y."/>
            <person name="Laidlaw J."/>
            <person name="Lara F."/>
            <person name="Le T.-K."/>
            <person name="Lee S.L."/>
            <person name="Legall F.H."/>
            <person name="Lemon S.J."/>
            <person name="Lewis L.R."/>
            <person name="Li B."/>
            <person name="Liu Y."/>
            <person name="Liu Y.-S."/>
            <person name="Lopez J."/>
            <person name="Lozado R.J."/>
            <person name="Lu J."/>
            <person name="Madu R.C."/>
            <person name="Maheshwari M."/>
            <person name="Maheshwari R."/>
            <person name="Malloy K."/>
            <person name="Martinez E."/>
            <person name="Mathew T."/>
            <person name="Mercado I.C."/>
            <person name="Mercado C."/>
            <person name="Meyer B."/>
            <person name="Montgomery K."/>
            <person name="Morgan M.B."/>
            <person name="Munidasa M."/>
            <person name="Nazareth L.V."/>
            <person name="Nelson J."/>
            <person name="Ng B.M."/>
            <person name="Nguyen N.B."/>
            <person name="Nguyen P.Q."/>
            <person name="Nguyen T."/>
            <person name="Obregon M."/>
            <person name="Okwuonu G.O."/>
            <person name="Onwere C.G."/>
            <person name="Orozco G."/>
            <person name="Parra A."/>
            <person name="Patel S."/>
            <person name="Patil S."/>
            <person name="Perez A."/>
            <person name="Perez Y."/>
            <person name="Pham C."/>
            <person name="Primus E.L."/>
            <person name="Pu L.-L."/>
            <person name="Puazo M."/>
            <person name="Qin X."/>
            <person name="Quiroz J.B."/>
            <person name="Reese J."/>
            <person name="Richards S."/>
            <person name="Rives C.M."/>
            <person name="Robberts R."/>
            <person name="Ruiz S.J."/>
            <person name="Ruiz M.J."/>
            <person name="Santibanez J."/>
            <person name="Schneider B.W."/>
            <person name="Sisson I."/>
            <person name="Smith M."/>
            <person name="Sodergren E."/>
            <person name="Song X.-Z."/>
            <person name="Song B.B."/>
            <person name="Summersgill H."/>
            <person name="Thelus R."/>
            <person name="Thornton R.D."/>
            <person name="Trejos Z.Y."/>
            <person name="Usmani K."/>
            <person name="Vattathil S."/>
            <person name="Villasana D."/>
            <person name="Walker D.L."/>
            <person name="Wang S."/>
            <person name="Wang K."/>
            <person name="White C.S."/>
            <person name="Williams A.C."/>
            <person name="Williamson J."/>
            <person name="Wilson K."/>
            <person name="Woghiren I.O."/>
            <person name="Woodworth J.R."/>
            <person name="Worley K.C."/>
            <person name="Wright R.A."/>
            <person name="Wu W."/>
            <person name="Young L."/>
            <person name="Zhang L."/>
            <person name="Zhang J."/>
            <person name="Zhu Y."/>
            <person name="Muzny D.M."/>
            <person name="Weinstock G."/>
            <person name="Gibbs R.A."/>
        </authorList>
    </citation>
    <scope>NUCLEOTIDE SEQUENCE [LARGE SCALE GENOMIC DNA]</scope>
    <source>
        <strain evidence="19">LSR1</strain>
    </source>
</reference>
<evidence type="ECO:0000256" key="2">
    <source>
        <dbReference type="ARBA" id="ARBA00022473"/>
    </source>
</evidence>
<feature type="transmembrane region" description="Helical" evidence="15">
    <location>
        <begin position="1349"/>
        <end position="1373"/>
    </location>
</feature>
<evidence type="ECO:0000256" key="10">
    <source>
        <dbReference type="ARBA" id="ARBA00023180"/>
    </source>
</evidence>
<keyword evidence="4 13" id="KW-0812">Transmembrane</keyword>
<evidence type="ECO:0000256" key="6">
    <source>
        <dbReference type="ARBA" id="ARBA00022737"/>
    </source>
</evidence>
<feature type="domain" description="EGF-like" evidence="16">
    <location>
        <begin position="650"/>
        <end position="688"/>
    </location>
</feature>
<feature type="region of interest" description="Disordered" evidence="14">
    <location>
        <begin position="805"/>
        <end position="854"/>
    </location>
</feature>
<dbReference type="GO" id="GO:0005509">
    <property type="term" value="F:calcium ion binding"/>
    <property type="evidence" value="ECO:0007669"/>
    <property type="project" value="InterPro"/>
</dbReference>
<dbReference type="GeneID" id="100162487"/>
<dbReference type="InterPro" id="IPR001774">
    <property type="entry name" value="DSL"/>
</dbReference>
<dbReference type="EnsemblMetazoa" id="XM_001952572.4">
    <property type="protein sequence ID" value="XP_001952607.2"/>
    <property type="gene ID" value="LOC100162487"/>
</dbReference>
<dbReference type="OrthoDB" id="283575at2759"/>
<evidence type="ECO:0000259" key="17">
    <source>
        <dbReference type="PROSITE" id="PS51051"/>
    </source>
</evidence>
<dbReference type="PROSITE" id="PS51051">
    <property type="entry name" value="DSL"/>
    <property type="match status" value="1"/>
</dbReference>
<feature type="disulfide bond" evidence="11">
    <location>
        <begin position="449"/>
        <end position="458"/>
    </location>
</feature>
<evidence type="ECO:0000256" key="4">
    <source>
        <dbReference type="ARBA" id="ARBA00022692"/>
    </source>
</evidence>
<dbReference type="PROSITE" id="PS00010">
    <property type="entry name" value="ASX_HYDROXYL"/>
    <property type="match status" value="2"/>
</dbReference>
<keyword evidence="5 13" id="KW-0732">Signal</keyword>
<keyword evidence="2 13" id="KW-0217">Developmental protein</keyword>
<name>A0A8R2A9C1_ACYPI</name>
<feature type="region of interest" description="Disordered" evidence="14">
    <location>
        <begin position="1069"/>
        <end position="1098"/>
    </location>
</feature>
<evidence type="ECO:0000259" key="16">
    <source>
        <dbReference type="PROSITE" id="PS50026"/>
    </source>
</evidence>
<feature type="disulfide bond" evidence="11">
    <location>
        <begin position="744"/>
        <end position="753"/>
    </location>
</feature>
<feature type="region of interest" description="Disordered" evidence="14">
    <location>
        <begin position="1567"/>
        <end position="1625"/>
    </location>
</feature>
<dbReference type="Proteomes" id="UP000007819">
    <property type="component" value="Chromosome X"/>
</dbReference>
<evidence type="ECO:0000313" key="19">
    <source>
        <dbReference type="Proteomes" id="UP000007819"/>
    </source>
</evidence>
<keyword evidence="9 11" id="KW-1015">Disulfide bond</keyword>
<feature type="region of interest" description="Disordered" evidence="14">
    <location>
        <begin position="178"/>
        <end position="197"/>
    </location>
</feature>
<dbReference type="InterPro" id="IPR018097">
    <property type="entry name" value="EGF_Ca-bd_CS"/>
</dbReference>
<evidence type="ECO:0000256" key="8">
    <source>
        <dbReference type="ARBA" id="ARBA00023136"/>
    </source>
</evidence>
<dbReference type="FunFam" id="2.10.25.10:FF:000294">
    <property type="entry name" value="Delta-like protein"/>
    <property type="match status" value="1"/>
</dbReference>
<dbReference type="GO" id="GO:0030718">
    <property type="term" value="P:germ-line stem cell population maintenance"/>
    <property type="evidence" value="ECO:0007669"/>
    <property type="project" value="UniProtKB-ARBA"/>
</dbReference>
<feature type="region of interest" description="Disordered" evidence="14">
    <location>
        <begin position="1190"/>
        <end position="1217"/>
    </location>
</feature>
<evidence type="ECO:0000256" key="9">
    <source>
        <dbReference type="ARBA" id="ARBA00023157"/>
    </source>
</evidence>
<feature type="disulfide bond" evidence="11">
    <location>
        <begin position="377"/>
        <end position="386"/>
    </location>
</feature>
<dbReference type="Pfam" id="PF01414">
    <property type="entry name" value="DSL"/>
    <property type="match status" value="1"/>
</dbReference>
<dbReference type="PROSITE" id="PS50026">
    <property type="entry name" value="EGF_3"/>
    <property type="match status" value="6"/>
</dbReference>
<dbReference type="PROSITE" id="PS01187">
    <property type="entry name" value="EGF_CA"/>
    <property type="match status" value="1"/>
</dbReference>
<dbReference type="GO" id="GO:0045179">
    <property type="term" value="C:apical cortex"/>
    <property type="evidence" value="ECO:0007669"/>
    <property type="project" value="UniProtKB-ARBA"/>
</dbReference>
<dbReference type="PANTHER" id="PTHR24033">
    <property type="entry name" value="EGF-LIKE DOMAIN-CONTAINING PROTEIN"/>
    <property type="match status" value="1"/>
</dbReference>
<dbReference type="InterPro" id="IPR000742">
    <property type="entry name" value="EGF"/>
</dbReference>
<comment type="function">
    <text evidence="13">Putative Notch ligand involved in the mediation of Notch signaling.</text>
</comment>
<dbReference type="PROSITE" id="PS00022">
    <property type="entry name" value="EGF_1"/>
    <property type="match status" value="4"/>
</dbReference>
<dbReference type="RefSeq" id="XP_001952607.2">
    <property type="nucleotide sequence ID" value="XM_001952572.4"/>
</dbReference>
<dbReference type="GO" id="GO:0048100">
    <property type="term" value="P:wing disc anterior/posterior pattern formation"/>
    <property type="evidence" value="ECO:0007669"/>
    <property type="project" value="UniProtKB-ARBA"/>
</dbReference>
<feature type="compositionally biased region" description="Low complexity" evidence="14">
    <location>
        <begin position="1666"/>
        <end position="1682"/>
    </location>
</feature>
<evidence type="ECO:0000256" key="5">
    <source>
        <dbReference type="ARBA" id="ARBA00022729"/>
    </source>
</evidence>
<dbReference type="InterPro" id="IPR000152">
    <property type="entry name" value="EGF-type_Asp/Asn_hydroxyl_site"/>
</dbReference>
<dbReference type="InterPro" id="IPR011651">
    <property type="entry name" value="Notch_ligand_N"/>
</dbReference>
<feature type="region of interest" description="Disordered" evidence="14">
    <location>
        <begin position="1661"/>
        <end position="1700"/>
    </location>
</feature>
<evidence type="ECO:0000256" key="13">
    <source>
        <dbReference type="RuleBase" id="RU280815"/>
    </source>
</evidence>
<feature type="domain" description="DSL" evidence="17">
    <location>
        <begin position="308"/>
        <end position="353"/>
    </location>
</feature>
<feature type="domain" description="EGF-like" evidence="16">
    <location>
        <begin position="421"/>
        <end position="459"/>
    </location>
</feature>
<accession>A0A8R2A9C1</accession>
<dbReference type="FunFam" id="2.10.25.10:FF:000018">
    <property type="entry name" value="Delta-like 1"/>
    <property type="match status" value="1"/>
</dbReference>
<evidence type="ECO:0000256" key="12">
    <source>
        <dbReference type="PROSITE-ProRule" id="PRU00377"/>
    </source>
</evidence>
<keyword evidence="10" id="KW-0325">Glycoprotein</keyword>
<dbReference type="PANTHER" id="PTHR24033:SF224">
    <property type="entry name" value="C-TYPE LECTIN"/>
    <property type="match status" value="1"/>
</dbReference>
<dbReference type="FunFam" id="2.10.25.140:FF:000001">
    <property type="entry name" value="Delta-like protein"/>
    <property type="match status" value="1"/>
</dbReference>
<feature type="compositionally biased region" description="Low complexity" evidence="14">
    <location>
        <begin position="809"/>
        <end position="845"/>
    </location>
</feature>
<reference evidence="18" key="2">
    <citation type="submission" date="2022-06" db="UniProtKB">
        <authorList>
            <consortium name="EnsemblMetazoa"/>
        </authorList>
    </citation>
    <scope>IDENTIFICATION</scope>
</reference>
<dbReference type="SMART" id="SM00051">
    <property type="entry name" value="DSL"/>
    <property type="match status" value="1"/>
</dbReference>
<feature type="disulfide bond" evidence="12">
    <location>
        <begin position="310"/>
        <end position="319"/>
    </location>
</feature>
<evidence type="ECO:0000256" key="1">
    <source>
        <dbReference type="ARBA" id="ARBA00004479"/>
    </source>
</evidence>
<feature type="region of interest" description="Disordered" evidence="14">
    <location>
        <begin position="1471"/>
        <end position="1512"/>
    </location>
</feature>
<feature type="disulfide bond" evidence="12">
    <location>
        <begin position="323"/>
        <end position="335"/>
    </location>
</feature>
<evidence type="ECO:0000256" key="14">
    <source>
        <dbReference type="SAM" id="MobiDB-lite"/>
    </source>
</evidence>
<comment type="caution">
    <text evidence="11">Lacks conserved residue(s) required for the propagation of feature annotation.</text>
</comment>
<feature type="compositionally biased region" description="Polar residues" evidence="14">
    <location>
        <begin position="183"/>
        <end position="195"/>
    </location>
</feature>
<keyword evidence="6 13" id="KW-0677">Repeat</keyword>
<dbReference type="GO" id="GO:0035214">
    <property type="term" value="P:eye-antennal disc development"/>
    <property type="evidence" value="ECO:0007669"/>
    <property type="project" value="UniProtKB-ARBA"/>
</dbReference>
<evidence type="ECO:0000256" key="7">
    <source>
        <dbReference type="ARBA" id="ARBA00022989"/>
    </source>
</evidence>
<dbReference type="Pfam" id="PF07657">
    <property type="entry name" value="MNNL"/>
    <property type="match status" value="2"/>
</dbReference>
<dbReference type="InterPro" id="IPR001881">
    <property type="entry name" value="EGF-like_Ca-bd_dom"/>
</dbReference>
<dbReference type="GO" id="GO:0042063">
    <property type="term" value="P:gliogenesis"/>
    <property type="evidence" value="ECO:0007669"/>
    <property type="project" value="UniProtKB-ARBA"/>
</dbReference>
<dbReference type="FunFam" id="2.10.25.10:FF:000004">
    <property type="entry name" value="Neurogenic locus notch 1"/>
    <property type="match status" value="1"/>
</dbReference>
<dbReference type="GO" id="GO:0016330">
    <property type="term" value="P:second mitotic wave involved in compound eye morphogenesis"/>
    <property type="evidence" value="ECO:0007669"/>
    <property type="project" value="UniProtKB-ARBA"/>
</dbReference>
<protein>
    <recommendedName>
        <fullName evidence="13">Delta-like protein</fullName>
    </recommendedName>
</protein>
<feature type="domain" description="EGF-like" evidence="16">
    <location>
        <begin position="756"/>
        <end position="795"/>
    </location>
</feature>
<feature type="compositionally biased region" description="Basic and acidic residues" evidence="14">
    <location>
        <begin position="1190"/>
        <end position="1201"/>
    </location>
</feature>
<feature type="transmembrane region" description="Helical" evidence="15">
    <location>
        <begin position="64"/>
        <end position="83"/>
    </location>
</feature>
<dbReference type="GO" id="GO:0016020">
    <property type="term" value="C:membrane"/>
    <property type="evidence" value="ECO:0007669"/>
    <property type="project" value="UniProtKB-SubCell"/>
</dbReference>
<dbReference type="PROSITE" id="PS01186">
    <property type="entry name" value="EGF_2"/>
    <property type="match status" value="3"/>
</dbReference>
<evidence type="ECO:0000256" key="11">
    <source>
        <dbReference type="PROSITE-ProRule" id="PRU00076"/>
    </source>
</evidence>
<evidence type="ECO:0000256" key="15">
    <source>
        <dbReference type="SAM" id="Phobius"/>
    </source>
</evidence>
<comment type="subcellular location">
    <subcellularLocation>
        <location evidence="1 13">Membrane</location>
        <topology evidence="1 13">Single-pass type I membrane protein</topology>
    </subcellularLocation>
</comment>
<dbReference type="SMART" id="SM00181">
    <property type="entry name" value="EGF"/>
    <property type="match status" value="9"/>
</dbReference>
<dbReference type="Pfam" id="PF00008">
    <property type="entry name" value="EGF"/>
    <property type="match status" value="4"/>
</dbReference>
<evidence type="ECO:0000256" key="3">
    <source>
        <dbReference type="ARBA" id="ARBA00022536"/>
    </source>
</evidence>
<dbReference type="GO" id="GO:0046331">
    <property type="term" value="P:lateral inhibition"/>
    <property type="evidence" value="ECO:0007669"/>
    <property type="project" value="UniProtKB-ARBA"/>
</dbReference>
<feature type="domain" description="EGF-like" evidence="16">
    <location>
        <begin position="535"/>
        <end position="574"/>
    </location>
</feature>
<dbReference type="SUPFAM" id="SSF57196">
    <property type="entry name" value="EGF/Laminin"/>
    <property type="match status" value="5"/>
</dbReference>
<dbReference type="GO" id="GO:0009986">
    <property type="term" value="C:cell surface"/>
    <property type="evidence" value="ECO:0007669"/>
    <property type="project" value="UniProtKB-ARBA"/>
</dbReference>
<dbReference type="Gene3D" id="2.10.25.140">
    <property type="match status" value="1"/>
</dbReference>
<dbReference type="Gene3D" id="2.10.25.10">
    <property type="entry name" value="Laminin"/>
    <property type="match status" value="7"/>
</dbReference>
<feature type="disulfide bond" evidence="11">
    <location>
        <begin position="678"/>
        <end position="687"/>
    </location>
</feature>
<keyword evidence="3 11" id="KW-0245">EGF-like domain</keyword>
<dbReference type="CDD" id="cd00054">
    <property type="entry name" value="EGF_CA"/>
    <property type="match status" value="4"/>
</dbReference>
<dbReference type="SMART" id="SM00179">
    <property type="entry name" value="EGF_CA"/>
    <property type="match status" value="5"/>
</dbReference>
<evidence type="ECO:0000313" key="18">
    <source>
        <dbReference type="EnsemblMetazoa" id="XP_001952607.2"/>
    </source>
</evidence>
<feature type="compositionally biased region" description="Acidic residues" evidence="14">
    <location>
        <begin position="1073"/>
        <end position="1090"/>
    </location>
</feature>